<name>A0ABT0U301_9BACT</name>
<dbReference type="GO" id="GO:0016787">
    <property type="term" value="F:hydrolase activity"/>
    <property type="evidence" value="ECO:0007669"/>
    <property type="project" value="UniProtKB-KW"/>
</dbReference>
<comment type="similarity">
    <text evidence="1">Belongs to the FAH family.</text>
</comment>
<dbReference type="SUPFAM" id="SSF56529">
    <property type="entry name" value="FAH"/>
    <property type="match status" value="1"/>
</dbReference>
<sequence>MAAFCRYVEPSGRIRFALYRQPSQGASTVAKVCPLGLITDDATEESLAIENRIFDWSPEQIAGLPEPDASLWIDAPPKLLPPVNHPEKIICIGLNYLDHAIETGSEPPELPVVFSKFNSSLIGHGDSIVLPSLSQKVDYEAELVVVIGRPARHVNKADAMDYVFGFTAGHDVSARDWQKGRPGGQWLLGKTFDTFAPVGPAIVTKEQFGDGANASVKMYLGEELAQSSTTAQLIFDIPSLISHLSGFVTLRPGDLIFTGTPPGVGAARKPPRFLADGDVCTVDIEGIGRLTNPCRGENS</sequence>
<evidence type="ECO:0000313" key="5">
    <source>
        <dbReference type="Proteomes" id="UP001202961"/>
    </source>
</evidence>
<gene>
    <name evidence="4" type="ORF">NB063_11585</name>
</gene>
<dbReference type="Gene3D" id="3.90.850.10">
    <property type="entry name" value="Fumarylacetoacetase-like, C-terminal domain"/>
    <property type="match status" value="1"/>
</dbReference>
<accession>A0ABT0U301</accession>
<dbReference type="EMBL" id="JAMQBK010000029">
    <property type="protein sequence ID" value="MCM2371247.1"/>
    <property type="molecule type" value="Genomic_DNA"/>
</dbReference>
<dbReference type="PANTHER" id="PTHR42796">
    <property type="entry name" value="FUMARYLACETOACETATE HYDROLASE DOMAIN-CONTAINING PROTEIN 2A-RELATED"/>
    <property type="match status" value="1"/>
</dbReference>
<keyword evidence="2" id="KW-0479">Metal-binding</keyword>
<feature type="domain" description="Fumarylacetoacetase-like C-terminal" evidence="3">
    <location>
        <begin position="88"/>
        <end position="293"/>
    </location>
</feature>
<keyword evidence="5" id="KW-1185">Reference proteome</keyword>
<evidence type="ECO:0000313" key="4">
    <source>
        <dbReference type="EMBL" id="MCM2371247.1"/>
    </source>
</evidence>
<dbReference type="RefSeq" id="WP_250928884.1">
    <property type="nucleotide sequence ID" value="NZ_JAMQBK010000029.1"/>
</dbReference>
<reference evidence="4 5" key="1">
    <citation type="journal article" date="2022" name="Syst. Appl. Microbiol.">
        <title>Rhodopirellula aestuarii sp. nov., a novel member of the genus Rhodopirellula isolated from brackish sediments collected in the Tagus River estuary, Portugal.</title>
        <authorList>
            <person name="Vitorino I.R."/>
            <person name="Klimek D."/>
            <person name="Calusinska M."/>
            <person name="Lobo-da-Cunha A."/>
            <person name="Vasconcelos V."/>
            <person name="Lage O.M."/>
        </authorList>
    </citation>
    <scope>NUCLEOTIDE SEQUENCE [LARGE SCALE GENOMIC DNA]</scope>
    <source>
        <strain evidence="4 5">ICT_H3.1</strain>
    </source>
</reference>
<evidence type="ECO:0000256" key="1">
    <source>
        <dbReference type="ARBA" id="ARBA00010211"/>
    </source>
</evidence>
<dbReference type="PANTHER" id="PTHR42796:SF4">
    <property type="entry name" value="FUMARYLACETOACETATE HYDROLASE DOMAIN-CONTAINING PROTEIN 2A"/>
    <property type="match status" value="1"/>
</dbReference>
<keyword evidence="4" id="KW-0378">Hydrolase</keyword>
<evidence type="ECO:0000256" key="2">
    <source>
        <dbReference type="ARBA" id="ARBA00022723"/>
    </source>
</evidence>
<dbReference type="InterPro" id="IPR011234">
    <property type="entry name" value="Fumarylacetoacetase-like_C"/>
</dbReference>
<dbReference type="Pfam" id="PF01557">
    <property type="entry name" value="FAA_hydrolase"/>
    <property type="match status" value="1"/>
</dbReference>
<dbReference type="InterPro" id="IPR051121">
    <property type="entry name" value="FAH"/>
</dbReference>
<evidence type="ECO:0000259" key="3">
    <source>
        <dbReference type="Pfam" id="PF01557"/>
    </source>
</evidence>
<organism evidence="4 5">
    <name type="scientific">Aporhodopirellula aestuarii</name>
    <dbReference type="NCBI Taxonomy" id="2950107"/>
    <lineage>
        <taxon>Bacteria</taxon>
        <taxon>Pseudomonadati</taxon>
        <taxon>Planctomycetota</taxon>
        <taxon>Planctomycetia</taxon>
        <taxon>Pirellulales</taxon>
        <taxon>Pirellulaceae</taxon>
        <taxon>Aporhodopirellula</taxon>
    </lineage>
</organism>
<dbReference type="InterPro" id="IPR036663">
    <property type="entry name" value="Fumarylacetoacetase_C_sf"/>
</dbReference>
<comment type="caution">
    <text evidence="4">The sequence shown here is derived from an EMBL/GenBank/DDBJ whole genome shotgun (WGS) entry which is preliminary data.</text>
</comment>
<protein>
    <submittedName>
        <fullName evidence="4">Fumarylacetoacetate hydrolase family protein</fullName>
    </submittedName>
</protein>
<proteinExistence type="inferred from homology"/>
<dbReference type="Proteomes" id="UP001202961">
    <property type="component" value="Unassembled WGS sequence"/>
</dbReference>